<keyword evidence="4" id="KW-1185">Reference proteome</keyword>
<evidence type="ECO:0000313" key="3">
    <source>
        <dbReference type="EMBL" id="KXS16855.1"/>
    </source>
</evidence>
<evidence type="ECO:0000256" key="2">
    <source>
        <dbReference type="SAM" id="Phobius"/>
    </source>
</evidence>
<protein>
    <submittedName>
        <fullName evidence="3">Uncharacterized protein</fullName>
    </submittedName>
</protein>
<organism evidence="3 4">
    <name type="scientific">Gonapodya prolifera (strain JEL478)</name>
    <name type="common">Monoblepharis prolifera</name>
    <dbReference type="NCBI Taxonomy" id="1344416"/>
    <lineage>
        <taxon>Eukaryota</taxon>
        <taxon>Fungi</taxon>
        <taxon>Fungi incertae sedis</taxon>
        <taxon>Chytridiomycota</taxon>
        <taxon>Chytridiomycota incertae sedis</taxon>
        <taxon>Monoblepharidomycetes</taxon>
        <taxon>Monoblepharidales</taxon>
        <taxon>Gonapodyaceae</taxon>
        <taxon>Gonapodya</taxon>
    </lineage>
</organism>
<evidence type="ECO:0000313" key="4">
    <source>
        <dbReference type="Proteomes" id="UP000070544"/>
    </source>
</evidence>
<feature type="region of interest" description="Disordered" evidence="1">
    <location>
        <begin position="160"/>
        <end position="184"/>
    </location>
</feature>
<keyword evidence="2" id="KW-0812">Transmembrane</keyword>
<proteinExistence type="predicted"/>
<sequence length="225" mass="23865">MHSISFAIDSTFYAQGVAYVITLPRYTQKGPSNVTGYASPQDPAVALGGGNVPTIISISLTTVTVQVSPKSSQQLVGYLGSDSTPTIGSILNAETFSNNSAKGLVVEVDFTLAPYSYSAIYTQALSLTSFSAQLLSFYSGVIGAVTTVLGVFESFSAKQKRKSSNREDDKEDQSHKHNIQPVDATMEQKIVSVLHWGDNTNEGPNVVRSGPLASPAGLRGQPVDQ</sequence>
<dbReference type="EMBL" id="KQ965750">
    <property type="protein sequence ID" value="KXS16855.1"/>
    <property type="molecule type" value="Genomic_DNA"/>
</dbReference>
<evidence type="ECO:0000256" key="1">
    <source>
        <dbReference type="SAM" id="MobiDB-lite"/>
    </source>
</evidence>
<keyword evidence="2" id="KW-0472">Membrane</keyword>
<feature type="transmembrane region" description="Helical" evidence="2">
    <location>
        <begin position="135"/>
        <end position="156"/>
    </location>
</feature>
<gene>
    <name evidence="3" type="ORF">M427DRAFT_55188</name>
</gene>
<dbReference type="AlphaFoldDB" id="A0A139AKA3"/>
<dbReference type="Proteomes" id="UP000070544">
    <property type="component" value="Unassembled WGS sequence"/>
</dbReference>
<reference evidence="3 4" key="1">
    <citation type="journal article" date="2015" name="Genome Biol. Evol.">
        <title>Phylogenomic analyses indicate that early fungi evolved digesting cell walls of algal ancestors of land plants.</title>
        <authorList>
            <person name="Chang Y."/>
            <person name="Wang S."/>
            <person name="Sekimoto S."/>
            <person name="Aerts A.L."/>
            <person name="Choi C."/>
            <person name="Clum A."/>
            <person name="LaButti K.M."/>
            <person name="Lindquist E.A."/>
            <person name="Yee Ngan C."/>
            <person name="Ohm R.A."/>
            <person name="Salamov A.A."/>
            <person name="Grigoriev I.V."/>
            <person name="Spatafora J.W."/>
            <person name="Berbee M.L."/>
        </authorList>
    </citation>
    <scope>NUCLEOTIDE SEQUENCE [LARGE SCALE GENOMIC DNA]</scope>
    <source>
        <strain evidence="3 4">JEL478</strain>
    </source>
</reference>
<accession>A0A139AKA3</accession>
<keyword evidence="2" id="KW-1133">Transmembrane helix</keyword>
<name>A0A139AKA3_GONPJ</name>
<feature type="region of interest" description="Disordered" evidence="1">
    <location>
        <begin position="197"/>
        <end position="225"/>
    </location>
</feature>
<feature type="compositionally biased region" description="Basic and acidic residues" evidence="1">
    <location>
        <begin position="164"/>
        <end position="175"/>
    </location>
</feature>